<dbReference type="Proteomes" id="UP000051497">
    <property type="component" value="Unassembled WGS sequence"/>
</dbReference>
<comment type="caution">
    <text evidence="2">The sequence shown here is derived from an EMBL/GenBank/DDBJ whole genome shotgun (WGS) entry which is preliminary data.</text>
</comment>
<keyword evidence="4" id="KW-1185">Reference proteome</keyword>
<dbReference type="OrthoDB" id="9812349at2"/>
<feature type="transmembrane region" description="Helical" evidence="1">
    <location>
        <begin position="89"/>
        <end position="116"/>
    </location>
</feature>
<dbReference type="GO" id="GO:0016020">
    <property type="term" value="C:membrane"/>
    <property type="evidence" value="ECO:0007669"/>
    <property type="project" value="InterPro"/>
</dbReference>
<evidence type="ECO:0000256" key="1">
    <source>
        <dbReference type="SAM" id="Phobius"/>
    </source>
</evidence>
<dbReference type="RefSeq" id="WP_075067030.1">
    <property type="nucleotide sequence ID" value="NZ_LKAJ02000001.1"/>
</dbReference>
<feature type="transmembrane region" description="Helical" evidence="1">
    <location>
        <begin position="53"/>
        <end position="77"/>
    </location>
</feature>
<protein>
    <submittedName>
        <fullName evidence="3">DUF805 domain-containing protein</fullName>
    </submittedName>
</protein>
<proteinExistence type="predicted"/>
<keyword evidence="1" id="KW-0812">Transmembrane</keyword>
<gene>
    <name evidence="3" type="ORF">HT99x_012315</name>
    <name evidence="2" type="ORF">HT99x_02418</name>
</gene>
<evidence type="ECO:0000313" key="3">
    <source>
        <dbReference type="EMBL" id="MCS5712218.1"/>
    </source>
</evidence>
<keyword evidence="1" id="KW-0472">Membrane</keyword>
<name>A0A0Q9YL15_9GAMM</name>
<reference evidence="3" key="2">
    <citation type="journal article" date="2016" name="Genome Announc.">
        <title>Draft Genome Sequences of Two Novel Amoeba-Resistant Intranuclear Bacteria, 'Candidatus Berkiella cookevillensis' and 'Candidatus Berkiella aquae'.</title>
        <authorList>
            <person name="Mehari Y.T."/>
            <person name="Arivett B.A."/>
            <person name="Farone A.L."/>
            <person name="Gunderson J.H."/>
            <person name="Farone M.B."/>
        </authorList>
    </citation>
    <scope>NUCLEOTIDE SEQUENCE</scope>
    <source>
        <strain evidence="3">HT99</strain>
    </source>
</reference>
<reference evidence="3" key="3">
    <citation type="submission" date="2021-06" db="EMBL/GenBank/DDBJ databases">
        <title>Genomic Description and Analysis of Intracellular Bacteria, Candidatus Berkiella cookevillensis and Candidatus Berkiella aquae.</title>
        <authorList>
            <person name="Kidane D.T."/>
            <person name="Mehari Y.T."/>
            <person name="Rice F.C."/>
            <person name="Arivett B.A."/>
            <person name="Farone A.L."/>
            <person name="Berk S.G."/>
            <person name="Farone M.B."/>
        </authorList>
    </citation>
    <scope>NUCLEOTIDE SEQUENCE</scope>
    <source>
        <strain evidence="3">HT99</strain>
    </source>
</reference>
<dbReference type="EMBL" id="LKAJ02000001">
    <property type="protein sequence ID" value="MCS5712218.1"/>
    <property type="molecule type" value="Genomic_DNA"/>
</dbReference>
<evidence type="ECO:0000313" key="2">
    <source>
        <dbReference type="EMBL" id="KRG20489.1"/>
    </source>
</evidence>
<evidence type="ECO:0000313" key="4">
    <source>
        <dbReference type="Proteomes" id="UP000051497"/>
    </source>
</evidence>
<dbReference type="AlphaFoldDB" id="A0A0Q9YL15"/>
<keyword evidence="1" id="KW-1133">Transmembrane helix</keyword>
<reference evidence="2" key="1">
    <citation type="submission" date="2015-09" db="EMBL/GenBank/DDBJ databases">
        <title>Draft Genome Sequences of Two Novel Amoeba-resistant Intranuclear Bacteria, Candidatus Berkiella cookevillensis and Candidatus Berkiella aquae.</title>
        <authorList>
            <person name="Mehari Y.T."/>
            <person name="Arivett B.A."/>
            <person name="Farone A.L."/>
            <person name="Gunderson J.H."/>
            <person name="Farone M.B."/>
        </authorList>
    </citation>
    <scope>NUCLEOTIDE SEQUENCE [LARGE SCALE GENOMIC DNA]</scope>
    <source>
        <strain evidence="2">HT99</strain>
    </source>
</reference>
<organism evidence="2">
    <name type="scientific">Candidatus Berkiella aquae</name>
    <dbReference type="NCBI Taxonomy" id="295108"/>
    <lineage>
        <taxon>Bacteria</taxon>
        <taxon>Pseudomonadati</taxon>
        <taxon>Pseudomonadota</taxon>
        <taxon>Gammaproteobacteria</taxon>
        <taxon>Candidatus Berkiellales</taxon>
        <taxon>Candidatus Berkiellaceae</taxon>
        <taxon>Candidatus Berkiella</taxon>
    </lineage>
</organism>
<feature type="transmembrane region" description="Helical" evidence="1">
    <location>
        <begin position="21"/>
        <end position="47"/>
    </location>
</feature>
<dbReference type="InterPro" id="IPR008523">
    <property type="entry name" value="DUF805"/>
</dbReference>
<dbReference type="EMBL" id="LKAJ01000011">
    <property type="protein sequence ID" value="KRG20489.1"/>
    <property type="molecule type" value="Genomic_DNA"/>
</dbReference>
<sequence length="135" mass="15720">MSVYLKNTFFSFKGKISRLEFNLGILVNLVVFVILPMCLNDCLSIFFPTDGPVYCGFMICFKLACFIALFYSLICLAMKRIRDLDLSEWYILPFAFILFLYPIIDLTFLVVVTLSLHTSSSLRIFFPNIYYKNQI</sequence>
<dbReference type="Pfam" id="PF05656">
    <property type="entry name" value="DUF805"/>
    <property type="match status" value="1"/>
</dbReference>
<accession>A0A0Q9YL15</accession>